<proteinExistence type="inferred from homology"/>
<comment type="caution">
    <text evidence="9">The sequence shown here is derived from an EMBL/GenBank/DDBJ whole genome shotgun (WGS) entry which is preliminary data.</text>
</comment>
<dbReference type="InterPro" id="IPR008490">
    <property type="entry name" value="Transposase_InsH_N"/>
</dbReference>
<evidence type="ECO:0000256" key="4">
    <source>
        <dbReference type="ARBA" id="ARBA00023125"/>
    </source>
</evidence>
<keyword evidence="3" id="KW-0815">Transposition</keyword>
<evidence type="ECO:0000259" key="7">
    <source>
        <dbReference type="Pfam" id="PF01609"/>
    </source>
</evidence>
<keyword evidence="5" id="KW-0233">DNA recombination</keyword>
<dbReference type="GO" id="GO:0006313">
    <property type="term" value="P:DNA transposition"/>
    <property type="evidence" value="ECO:0007669"/>
    <property type="project" value="InterPro"/>
</dbReference>
<feature type="compositionally biased region" description="Basic and acidic residues" evidence="6">
    <location>
        <begin position="171"/>
        <end position="180"/>
    </location>
</feature>
<dbReference type="PANTHER" id="PTHR35604:SF2">
    <property type="entry name" value="TRANSPOSASE INSH FOR INSERTION SEQUENCE ELEMENT IS5A-RELATED"/>
    <property type="match status" value="1"/>
</dbReference>
<comment type="similarity">
    <text evidence="2">Belongs to the transposase 11 family.</text>
</comment>
<keyword evidence="4" id="KW-0238">DNA-binding</keyword>
<evidence type="ECO:0000313" key="9">
    <source>
        <dbReference type="EMBL" id="MBK9297331.1"/>
    </source>
</evidence>
<sequence>MRRTPDRQLSMLSSLSTEDLIPVGHPIRKIRVVVDTVLAEMDGLFEAMYSTQGRPSVPPEALLKSTVLMAMSSMRSERAFCERLNYDMLFKWFLDLPIDAPSFDASTFSKNRQRLLDQNIADEFFAAVVRQAKLRPYMSSDHFSVDGTLLEAWASHKSFKPKNPDTDSDDGGPKGRKSEVAWHGQKRSNDTHESTTDPEAMLYRNPNNTAANLCYAGHLLIEHRYGLIVDADLTKATGYAERDCAKDMLDRLPKSKRRRTVAGDKNYDTKAFVADVRAAGFTPHVAQNTTNRRSAIDGRTTRHSGYEVSQRIRKRVEEPFGWVKTVGAGRKLRYVGQDKNRAWFKMTTAVYNLIRITALDNEMAPA</sequence>
<dbReference type="InterPro" id="IPR047959">
    <property type="entry name" value="Transpos_IS5"/>
</dbReference>
<comment type="function">
    <text evidence="1">Involved in the transposition of the insertion sequence IS5.</text>
</comment>
<dbReference type="InterPro" id="IPR002559">
    <property type="entry name" value="Transposase_11"/>
</dbReference>
<accession>A0A936NCT3</accession>
<protein>
    <submittedName>
        <fullName evidence="9">IS5 family transposase</fullName>
    </submittedName>
</protein>
<evidence type="ECO:0000256" key="3">
    <source>
        <dbReference type="ARBA" id="ARBA00022578"/>
    </source>
</evidence>
<dbReference type="GO" id="GO:0003677">
    <property type="term" value="F:DNA binding"/>
    <property type="evidence" value="ECO:0007669"/>
    <property type="project" value="UniProtKB-KW"/>
</dbReference>
<evidence type="ECO:0000256" key="6">
    <source>
        <dbReference type="SAM" id="MobiDB-lite"/>
    </source>
</evidence>
<dbReference type="Pfam" id="PF01609">
    <property type="entry name" value="DDE_Tnp_1"/>
    <property type="match status" value="1"/>
</dbReference>
<feature type="region of interest" description="Disordered" evidence="6">
    <location>
        <begin position="160"/>
        <end position="199"/>
    </location>
</feature>
<evidence type="ECO:0000256" key="5">
    <source>
        <dbReference type="ARBA" id="ARBA00023172"/>
    </source>
</evidence>
<dbReference type="Proteomes" id="UP000727993">
    <property type="component" value="Unassembled WGS sequence"/>
</dbReference>
<dbReference type="AlphaFoldDB" id="A0A936NCT3"/>
<name>A0A936NCT3_9ACTN</name>
<reference evidence="9 10" key="1">
    <citation type="submission" date="2020-10" db="EMBL/GenBank/DDBJ databases">
        <title>Connecting structure to function with the recovery of over 1000 high-quality activated sludge metagenome-assembled genomes encoding full-length rRNA genes using long-read sequencing.</title>
        <authorList>
            <person name="Singleton C.M."/>
            <person name="Petriglieri F."/>
            <person name="Kristensen J.M."/>
            <person name="Kirkegaard R.H."/>
            <person name="Michaelsen T.Y."/>
            <person name="Andersen M.H."/>
            <person name="Karst S.M."/>
            <person name="Dueholm M.S."/>
            <person name="Nielsen P.H."/>
            <person name="Albertsen M."/>
        </authorList>
    </citation>
    <scope>NUCLEOTIDE SEQUENCE [LARGE SCALE GENOMIC DNA]</scope>
    <source>
        <strain evidence="9">Lyne_18-Q3-R50-59_MAXAC.006</strain>
    </source>
</reference>
<evidence type="ECO:0000259" key="8">
    <source>
        <dbReference type="Pfam" id="PF05598"/>
    </source>
</evidence>
<dbReference type="GO" id="GO:0004803">
    <property type="term" value="F:transposase activity"/>
    <property type="evidence" value="ECO:0007669"/>
    <property type="project" value="InterPro"/>
</dbReference>
<dbReference type="PANTHER" id="PTHR35604">
    <property type="entry name" value="TRANSPOSASE INSH FOR INSERTION SEQUENCE ELEMENT IS5A-RELATED"/>
    <property type="match status" value="1"/>
</dbReference>
<evidence type="ECO:0000256" key="1">
    <source>
        <dbReference type="ARBA" id="ARBA00003544"/>
    </source>
</evidence>
<dbReference type="NCBIfam" id="NF033581">
    <property type="entry name" value="transpos_IS5_4"/>
    <property type="match status" value="1"/>
</dbReference>
<dbReference type="EMBL" id="JADJZA010000007">
    <property type="protein sequence ID" value="MBK9297331.1"/>
    <property type="molecule type" value="Genomic_DNA"/>
</dbReference>
<evidence type="ECO:0000256" key="2">
    <source>
        <dbReference type="ARBA" id="ARBA00010075"/>
    </source>
</evidence>
<feature type="domain" description="Transposase InsH N-terminal" evidence="8">
    <location>
        <begin position="17"/>
        <end position="114"/>
    </location>
</feature>
<evidence type="ECO:0000313" key="10">
    <source>
        <dbReference type="Proteomes" id="UP000727993"/>
    </source>
</evidence>
<organism evidence="9 10">
    <name type="scientific">Candidatus Neomicrothrix subdominans</name>
    <dbReference type="NCBI Taxonomy" id="2954438"/>
    <lineage>
        <taxon>Bacteria</taxon>
        <taxon>Bacillati</taxon>
        <taxon>Actinomycetota</taxon>
        <taxon>Acidimicrobiia</taxon>
        <taxon>Acidimicrobiales</taxon>
        <taxon>Microthrixaceae</taxon>
        <taxon>Candidatus Neomicrothrix</taxon>
    </lineage>
</organism>
<gene>
    <name evidence="9" type="ORF">IPN02_10980</name>
</gene>
<dbReference type="Pfam" id="PF05598">
    <property type="entry name" value="DUF772"/>
    <property type="match status" value="1"/>
</dbReference>
<feature type="domain" description="Transposase IS4-like" evidence="7">
    <location>
        <begin position="214"/>
        <end position="353"/>
    </location>
</feature>